<evidence type="ECO:0000313" key="1">
    <source>
        <dbReference type="EMBL" id="RPA99451.1"/>
    </source>
</evidence>
<sequence>MERILKQEVAYIRYGKLPIPKQGGHVKVASWLTDEGTMLTIREYMSQAGEGMDSTGLAKAVTNYWGQTYDEEISRHDDQLPMISITGIQRRIKLALSSRSARAWLLKLGWNWKEVKRGVYHDGHERADVKAYRNDTFLPRMRLYKPRMLEWDETLTIIEKEQVVGVKPIVFITHDECTFNSNDGRKRIWIHNDKAPLRKKGRGQGLHVSDFLTPVGRLGGGDVCEIMKCGGDVWWTGELMLKQLTEKAIPAFEKAFPGCQGLFAFDNAKIHQKYAPDALQVGNLNLTPGGKNLLPMRPGYYRDPSNPNTILPQSMMGRDGRLKGLQIVLQERGLWPSGRKFLTQCSIPGDSPGERKPNPACKHATNANCCARALLSSQPDFQAQKCQLQETLEAAGHMVIFYPVYHCELNFIEYFWGRAKVYTRAHCEYSFPALVRIVPIALAQISDVLIWKYYQCTLRMMDAYRNNIVYGSEDFKKYVFTRYSSHRWISESELL</sequence>
<protein>
    <submittedName>
        <fullName evidence="1">Uncharacterized protein</fullName>
    </submittedName>
</protein>
<dbReference type="Gene3D" id="3.30.420.10">
    <property type="entry name" value="Ribonuclease H-like superfamily/Ribonuclease H"/>
    <property type="match status" value="1"/>
</dbReference>
<dbReference type="OrthoDB" id="10044727at2759"/>
<evidence type="ECO:0000313" key="2">
    <source>
        <dbReference type="Proteomes" id="UP000276215"/>
    </source>
</evidence>
<organism evidence="1 2">
    <name type="scientific">Choiromyces venosus 120613-1</name>
    <dbReference type="NCBI Taxonomy" id="1336337"/>
    <lineage>
        <taxon>Eukaryota</taxon>
        <taxon>Fungi</taxon>
        <taxon>Dikarya</taxon>
        <taxon>Ascomycota</taxon>
        <taxon>Pezizomycotina</taxon>
        <taxon>Pezizomycetes</taxon>
        <taxon>Pezizales</taxon>
        <taxon>Tuberaceae</taxon>
        <taxon>Choiromyces</taxon>
    </lineage>
</organism>
<dbReference type="Proteomes" id="UP000276215">
    <property type="component" value="Unassembled WGS sequence"/>
</dbReference>
<dbReference type="EMBL" id="ML120387">
    <property type="protein sequence ID" value="RPA99451.1"/>
    <property type="molecule type" value="Genomic_DNA"/>
</dbReference>
<accession>A0A3N4JRI5</accession>
<name>A0A3N4JRI5_9PEZI</name>
<proteinExistence type="predicted"/>
<gene>
    <name evidence="1" type="ORF">L873DRAFT_1767643</name>
</gene>
<reference evidence="1 2" key="1">
    <citation type="journal article" date="2018" name="Nat. Ecol. Evol.">
        <title>Pezizomycetes genomes reveal the molecular basis of ectomycorrhizal truffle lifestyle.</title>
        <authorList>
            <person name="Murat C."/>
            <person name="Payen T."/>
            <person name="Noel B."/>
            <person name="Kuo A."/>
            <person name="Morin E."/>
            <person name="Chen J."/>
            <person name="Kohler A."/>
            <person name="Krizsan K."/>
            <person name="Balestrini R."/>
            <person name="Da Silva C."/>
            <person name="Montanini B."/>
            <person name="Hainaut M."/>
            <person name="Levati E."/>
            <person name="Barry K.W."/>
            <person name="Belfiori B."/>
            <person name="Cichocki N."/>
            <person name="Clum A."/>
            <person name="Dockter R.B."/>
            <person name="Fauchery L."/>
            <person name="Guy J."/>
            <person name="Iotti M."/>
            <person name="Le Tacon F."/>
            <person name="Lindquist E.A."/>
            <person name="Lipzen A."/>
            <person name="Malagnac F."/>
            <person name="Mello A."/>
            <person name="Molinier V."/>
            <person name="Miyauchi S."/>
            <person name="Poulain J."/>
            <person name="Riccioni C."/>
            <person name="Rubini A."/>
            <person name="Sitrit Y."/>
            <person name="Splivallo R."/>
            <person name="Traeger S."/>
            <person name="Wang M."/>
            <person name="Zifcakova L."/>
            <person name="Wipf D."/>
            <person name="Zambonelli A."/>
            <person name="Paolocci F."/>
            <person name="Nowrousian M."/>
            <person name="Ottonello S."/>
            <person name="Baldrian P."/>
            <person name="Spatafora J.W."/>
            <person name="Henrissat B."/>
            <person name="Nagy L.G."/>
            <person name="Aury J.M."/>
            <person name="Wincker P."/>
            <person name="Grigoriev I.V."/>
            <person name="Bonfante P."/>
            <person name="Martin F.M."/>
        </authorList>
    </citation>
    <scope>NUCLEOTIDE SEQUENCE [LARGE SCALE GENOMIC DNA]</scope>
    <source>
        <strain evidence="1 2">120613-1</strain>
    </source>
</reference>
<keyword evidence="2" id="KW-1185">Reference proteome</keyword>
<dbReference type="PANTHER" id="PTHR35871">
    <property type="entry name" value="EXPRESSED PROTEIN"/>
    <property type="match status" value="1"/>
</dbReference>
<dbReference type="PANTHER" id="PTHR35871:SF1">
    <property type="entry name" value="CXC1-LIKE CYSTEINE CLUSTER ASSOCIATED WITH KDZ TRANSPOSASES DOMAIN-CONTAINING PROTEIN"/>
    <property type="match status" value="1"/>
</dbReference>
<dbReference type="AlphaFoldDB" id="A0A3N4JRI5"/>
<dbReference type="InterPro" id="IPR036397">
    <property type="entry name" value="RNaseH_sf"/>
</dbReference>
<dbReference type="GO" id="GO:0003676">
    <property type="term" value="F:nucleic acid binding"/>
    <property type="evidence" value="ECO:0007669"/>
    <property type="project" value="InterPro"/>
</dbReference>
<dbReference type="STRING" id="1336337.A0A3N4JRI5"/>